<dbReference type="EMBL" id="PVUE01000004">
    <property type="protein sequence ID" value="PRZ42765.1"/>
    <property type="molecule type" value="Genomic_DNA"/>
</dbReference>
<accession>A0A2T1A2D5</accession>
<reference evidence="2 3" key="1">
    <citation type="submission" date="2018-03" db="EMBL/GenBank/DDBJ databases">
        <title>Genomic Encyclopedia of Archaeal and Bacterial Type Strains, Phase II (KMG-II): from individual species to whole genera.</title>
        <authorList>
            <person name="Goeker M."/>
        </authorList>
    </citation>
    <scope>NUCLEOTIDE SEQUENCE [LARGE SCALE GENOMIC DNA]</scope>
    <source>
        <strain evidence="2 3">DSM 100065</strain>
    </source>
</reference>
<name>A0A2T1A2D5_9ACTN</name>
<comment type="similarity">
    <text evidence="1">Belongs to the UPF0749 family.</text>
</comment>
<evidence type="ECO:0000313" key="2">
    <source>
        <dbReference type="EMBL" id="PRZ42765.1"/>
    </source>
</evidence>
<dbReference type="Pfam" id="PF05949">
    <property type="entry name" value="DUF881"/>
    <property type="match status" value="1"/>
</dbReference>
<dbReference type="GO" id="GO:0005886">
    <property type="term" value="C:plasma membrane"/>
    <property type="evidence" value="ECO:0007669"/>
    <property type="project" value="TreeGrafter"/>
</dbReference>
<organism evidence="2 3">
    <name type="scientific">Antricoccus suffuscus</name>
    <dbReference type="NCBI Taxonomy" id="1629062"/>
    <lineage>
        <taxon>Bacteria</taxon>
        <taxon>Bacillati</taxon>
        <taxon>Actinomycetota</taxon>
        <taxon>Actinomycetes</taxon>
        <taxon>Geodermatophilales</taxon>
        <taxon>Antricoccaceae</taxon>
        <taxon>Antricoccus</taxon>
    </lineage>
</organism>
<dbReference type="InterPro" id="IPR010273">
    <property type="entry name" value="DUF881"/>
</dbReference>
<keyword evidence="3" id="KW-1185">Reference proteome</keyword>
<evidence type="ECO:0000256" key="1">
    <source>
        <dbReference type="ARBA" id="ARBA00009108"/>
    </source>
</evidence>
<dbReference type="PANTHER" id="PTHR37313:SF4">
    <property type="entry name" value="CONSERVED MEMBRANE PROTEIN-RELATED"/>
    <property type="match status" value="1"/>
</dbReference>
<dbReference type="Gene3D" id="3.30.70.1880">
    <property type="entry name" value="Protein of unknown function DUF881"/>
    <property type="match status" value="1"/>
</dbReference>
<protein>
    <submittedName>
        <fullName evidence="2">Uncharacterized protein YlxW (UPF0749 family)</fullName>
    </submittedName>
</protein>
<dbReference type="Proteomes" id="UP000237752">
    <property type="component" value="Unassembled WGS sequence"/>
</dbReference>
<evidence type="ECO:0000313" key="3">
    <source>
        <dbReference type="Proteomes" id="UP000237752"/>
    </source>
</evidence>
<gene>
    <name evidence="2" type="ORF">CLV47_104111</name>
</gene>
<dbReference type="PANTHER" id="PTHR37313">
    <property type="entry name" value="UPF0749 PROTEIN RV1825"/>
    <property type="match status" value="1"/>
</dbReference>
<comment type="caution">
    <text evidence="2">The sequence shown here is derived from an EMBL/GenBank/DDBJ whole genome shotgun (WGS) entry which is preliminary data.</text>
</comment>
<dbReference type="AlphaFoldDB" id="A0A2T1A2D5"/>
<proteinExistence type="inferred from homology"/>
<sequence>MVPVVMLIAGCVFGISASTSRGSDLRSDESQLRELVLARESAVNRYAAERNQLDKSVADLQQGIAGYDVSVAAAQKQAQALEQSAGLTALTGSGVEVSLNDAPLGPNGELPPGARPDDVVIHQSDVQGVVNAMWAAGVDAVTIMGKRLINTSAVLCVGNTLLLDGKTYSPPFVIAGIGDQNAIEQHLKDEPGLDLFFEAVDAFGLGYKVVRKSQISAPAYEGALGVSVATPIG</sequence>